<sequence>MQFWAMSNKKMKIFLIVFASIVLTFVGKGAFAHANPNSIKSKFSQSLSGKVQYFNAIEEEEISEDLHEEQDKVSSHLAIRVISTSTYASEAASEIPLLDNFAIIKSRLLALFKQFGNYRI</sequence>
<accession>A0A2S2DX69</accession>
<dbReference type="Proteomes" id="UP000245468">
    <property type="component" value="Chromosome"/>
</dbReference>
<keyword evidence="2" id="KW-1185">Reference proteome</keyword>
<protein>
    <submittedName>
        <fullName evidence="1">Uncharacterized protein</fullName>
    </submittedName>
</protein>
<proteinExistence type="predicted"/>
<dbReference type="KEGG" id="psez:HME7025_02108"/>
<evidence type="ECO:0000313" key="2">
    <source>
        <dbReference type="Proteomes" id="UP000245468"/>
    </source>
</evidence>
<evidence type="ECO:0000313" key="1">
    <source>
        <dbReference type="EMBL" id="AWL09956.1"/>
    </source>
</evidence>
<name>A0A2S2DX69_9BACT</name>
<organism evidence="1 2">
    <name type="scientific">Aquirufa nivalisilvae</name>
    <dbReference type="NCBI Taxonomy" id="2516557"/>
    <lineage>
        <taxon>Bacteria</taxon>
        <taxon>Pseudomonadati</taxon>
        <taxon>Bacteroidota</taxon>
        <taxon>Cytophagia</taxon>
        <taxon>Cytophagales</taxon>
        <taxon>Flectobacillaceae</taxon>
        <taxon>Aquirufa</taxon>
    </lineage>
</organism>
<dbReference type="EMBL" id="CP029346">
    <property type="protein sequence ID" value="AWL09956.1"/>
    <property type="molecule type" value="Genomic_DNA"/>
</dbReference>
<dbReference type="AlphaFoldDB" id="A0A2S2DX69"/>
<gene>
    <name evidence="1" type="ORF">HME7025_02108</name>
</gene>
<reference evidence="2" key="1">
    <citation type="submission" date="2018-05" db="EMBL/GenBank/DDBJ databases">
        <title>Pseudarcicella sp. HME7025 Genome sequencing and assembly.</title>
        <authorList>
            <person name="Kim H."/>
            <person name="Kang H."/>
            <person name="Joh K."/>
        </authorList>
    </citation>
    <scope>NUCLEOTIDE SEQUENCE [LARGE SCALE GENOMIC DNA]</scope>
    <source>
        <strain evidence="2">HME7025</strain>
    </source>
</reference>